<evidence type="ECO:0000259" key="5">
    <source>
        <dbReference type="Pfam" id="PF03088"/>
    </source>
</evidence>
<dbReference type="SUPFAM" id="SSF63829">
    <property type="entry name" value="Calcium-dependent phosphotriesterase"/>
    <property type="match status" value="1"/>
</dbReference>
<evidence type="ECO:0000313" key="7">
    <source>
        <dbReference type="Proteomes" id="UP000629371"/>
    </source>
</evidence>
<evidence type="ECO:0000256" key="2">
    <source>
        <dbReference type="ARBA" id="ARBA00022553"/>
    </source>
</evidence>
<reference evidence="6 7" key="1">
    <citation type="submission" date="2021-01" db="EMBL/GenBank/DDBJ databases">
        <title>WGS of actinomycetes isolated from Thailand.</title>
        <authorList>
            <person name="Thawai C."/>
        </authorList>
    </citation>
    <scope>NUCLEOTIDE SEQUENCE [LARGE SCALE GENOMIC DNA]</scope>
    <source>
        <strain evidence="6 7">CH9-7</strain>
    </source>
</reference>
<dbReference type="InterPro" id="IPR018119">
    <property type="entry name" value="Strictosidine_synth_cons-reg"/>
</dbReference>
<dbReference type="Gene3D" id="2.120.10.30">
    <property type="entry name" value="TolB, C-terminal domain"/>
    <property type="match status" value="1"/>
</dbReference>
<gene>
    <name evidence="6" type="ORF">JK360_36075</name>
</gene>
<protein>
    <submittedName>
        <fullName evidence="6">SMP-30/gluconolactonase/LRE family protein</fullName>
    </submittedName>
</protein>
<dbReference type="InterPro" id="IPR011042">
    <property type="entry name" value="6-blade_b-propeller_TolB-like"/>
</dbReference>
<dbReference type="EMBL" id="JAERRI010000031">
    <property type="protein sequence ID" value="MBL1094674.1"/>
    <property type="molecule type" value="Genomic_DNA"/>
</dbReference>
<feature type="region of interest" description="Disordered" evidence="4">
    <location>
        <begin position="1"/>
        <end position="30"/>
    </location>
</feature>
<accession>A0ABS1N417</accession>
<evidence type="ECO:0000256" key="1">
    <source>
        <dbReference type="ARBA" id="ARBA00009191"/>
    </source>
</evidence>
<dbReference type="Proteomes" id="UP000629371">
    <property type="component" value="Unassembled WGS sequence"/>
</dbReference>
<keyword evidence="2" id="KW-0597">Phosphoprotein</keyword>
<proteinExistence type="inferred from homology"/>
<keyword evidence="7" id="KW-1185">Reference proteome</keyword>
<evidence type="ECO:0000256" key="4">
    <source>
        <dbReference type="SAM" id="MobiDB-lite"/>
    </source>
</evidence>
<name>A0ABS1N417_9ACTN</name>
<keyword evidence="3" id="KW-0325">Glycoprotein</keyword>
<evidence type="ECO:0000256" key="3">
    <source>
        <dbReference type="ARBA" id="ARBA00023180"/>
    </source>
</evidence>
<dbReference type="PANTHER" id="PTHR10426:SF88">
    <property type="entry name" value="ADIPOCYTE PLASMA MEMBRANE-ASSOCIATED PROTEIN HEMOMUCIN-RELATED"/>
    <property type="match status" value="1"/>
</dbReference>
<dbReference type="PANTHER" id="PTHR10426">
    <property type="entry name" value="STRICTOSIDINE SYNTHASE-RELATED"/>
    <property type="match status" value="1"/>
</dbReference>
<comment type="similarity">
    <text evidence="1">Belongs to the strictosidine synthase family.</text>
</comment>
<dbReference type="Pfam" id="PF20067">
    <property type="entry name" value="SSL_N"/>
    <property type="match status" value="1"/>
</dbReference>
<feature type="domain" description="Strictosidine synthase conserved region" evidence="5">
    <location>
        <begin position="139"/>
        <end position="221"/>
    </location>
</feature>
<sequence length="352" mass="37280">MRQGGPAPARPVSAVQGRRAADGGPLPLPPARIVAPEIDGPEDVVADADGNVLAGAADGTIWRVRLPEAGAADRAARSARAEVVGHTGGRPLGLHPLPGGELLVCDAYRGLLRLTTGDGTVRVLADEVAGEPLRFCSNVTAAPDGTVYFTVSSRRYGLDEWPGDIVEHLGTGRLLRLRPGGRPEVLLSGLQFANGVALAPDGSFLLVAETGARRLRRYRLTGPRAGHCELLAADLPGYPDNISLADDGVFWVALAGPRQPALELVHALPHPVRRAAWRTMRRVRPVPPPHPTVRVLGIRPDGHRVWDLRAARSPYRMVTAVCRTGSRLVLASVVQRGMAVCALPGAESLTGH</sequence>
<organism evidence="6 7">
    <name type="scientific">Streptomyces siderophoricus</name>
    <dbReference type="NCBI Taxonomy" id="2802281"/>
    <lineage>
        <taxon>Bacteria</taxon>
        <taxon>Bacillati</taxon>
        <taxon>Actinomycetota</taxon>
        <taxon>Actinomycetes</taxon>
        <taxon>Kitasatosporales</taxon>
        <taxon>Streptomycetaceae</taxon>
        <taxon>Streptomyces</taxon>
    </lineage>
</organism>
<dbReference type="Pfam" id="PF03088">
    <property type="entry name" value="Str_synth"/>
    <property type="match status" value="1"/>
</dbReference>
<comment type="caution">
    <text evidence="6">The sequence shown here is derived from an EMBL/GenBank/DDBJ whole genome shotgun (WGS) entry which is preliminary data.</text>
</comment>
<evidence type="ECO:0000313" key="6">
    <source>
        <dbReference type="EMBL" id="MBL1094674.1"/>
    </source>
</evidence>